<reference evidence="4 5" key="1">
    <citation type="submission" date="2017-11" db="EMBL/GenBank/DDBJ databases">
        <authorList>
            <person name="Blom J."/>
        </authorList>
    </citation>
    <scope>NUCLEOTIDE SEQUENCE [LARGE SCALE GENOMIC DNA]</scope>
    <source>
        <strain evidence="4">NCPPB 2254</strain>
    </source>
</reference>
<feature type="domain" description="PNPLA" evidence="3">
    <location>
        <begin position="35"/>
        <end position="216"/>
    </location>
</feature>
<dbReference type="Proteomes" id="UP000237580">
    <property type="component" value="Unassembled WGS sequence"/>
</dbReference>
<keyword evidence="2" id="KW-0442">Lipid degradation</keyword>
<dbReference type="InterPro" id="IPR002641">
    <property type="entry name" value="PNPLA_dom"/>
</dbReference>
<feature type="short sequence motif" description="DGA/G" evidence="2">
    <location>
        <begin position="203"/>
        <end position="205"/>
    </location>
</feature>
<dbReference type="PROSITE" id="PS51635">
    <property type="entry name" value="PNPLA"/>
    <property type="match status" value="1"/>
</dbReference>
<dbReference type="EMBL" id="ODAM01000166">
    <property type="protein sequence ID" value="SOQ15896.1"/>
    <property type="molecule type" value="Genomic_DNA"/>
</dbReference>
<comment type="caution">
    <text evidence="2">Lacks conserved residue(s) required for the propagation of feature annotation.</text>
</comment>
<dbReference type="Pfam" id="PF01734">
    <property type="entry name" value="Patatin"/>
    <property type="match status" value="1"/>
</dbReference>
<dbReference type="NCBIfam" id="NF041079">
    <property type="entry name" value="CBASS_lipase"/>
    <property type="match status" value="1"/>
</dbReference>
<evidence type="ECO:0000313" key="5">
    <source>
        <dbReference type="Proteomes" id="UP000237580"/>
    </source>
</evidence>
<keyword evidence="2" id="KW-0378">Hydrolase</keyword>
<name>A0AB38EM86_9PSED</name>
<keyword evidence="1 2" id="KW-0443">Lipid metabolism</keyword>
<feature type="active site" description="Nucleophile" evidence="2">
    <location>
        <position position="73"/>
    </location>
</feature>
<feature type="short sequence motif" description="GXSXG" evidence="2">
    <location>
        <begin position="71"/>
        <end position="75"/>
    </location>
</feature>
<dbReference type="PANTHER" id="PTHR24138:SF12">
    <property type="entry name" value="PATATIN FAMILY PROTEIN"/>
    <property type="match status" value="1"/>
</dbReference>
<feature type="active site" description="Proton acceptor" evidence="2">
    <location>
        <position position="203"/>
    </location>
</feature>
<evidence type="ECO:0000256" key="2">
    <source>
        <dbReference type="PROSITE-ProRule" id="PRU01161"/>
    </source>
</evidence>
<dbReference type="GO" id="GO:0016042">
    <property type="term" value="P:lipid catabolic process"/>
    <property type="evidence" value="ECO:0007669"/>
    <property type="project" value="UniProtKB-UniRule"/>
</dbReference>
<dbReference type="InterPro" id="IPR016035">
    <property type="entry name" value="Acyl_Trfase/lysoPLipase"/>
</dbReference>
<accession>A0AB38EM86</accession>
<comment type="caution">
    <text evidence="4">The sequence shown here is derived from an EMBL/GenBank/DDBJ whole genome shotgun (WGS) entry which is preliminary data.</text>
</comment>
<dbReference type="InterPro" id="IPR047156">
    <property type="entry name" value="Teg/CotR/CapV-like"/>
</dbReference>
<organism evidence="4 5">
    <name type="scientific">Pseudomonas syringae pv. persicae</name>
    <dbReference type="NCBI Taxonomy" id="237306"/>
    <lineage>
        <taxon>Bacteria</taxon>
        <taxon>Pseudomonadati</taxon>
        <taxon>Pseudomonadota</taxon>
        <taxon>Gammaproteobacteria</taxon>
        <taxon>Pseudomonadales</taxon>
        <taxon>Pseudomonadaceae</taxon>
        <taxon>Pseudomonas</taxon>
    </lineage>
</organism>
<dbReference type="PANTHER" id="PTHR24138">
    <property type="entry name" value="INTRACELLLAR PHOSPHOLIPASE A FAMILY"/>
    <property type="match status" value="1"/>
</dbReference>
<evidence type="ECO:0000256" key="1">
    <source>
        <dbReference type="ARBA" id="ARBA00023098"/>
    </source>
</evidence>
<dbReference type="GO" id="GO:0016787">
    <property type="term" value="F:hydrolase activity"/>
    <property type="evidence" value="ECO:0007669"/>
    <property type="project" value="UniProtKB-UniRule"/>
</dbReference>
<protein>
    <submittedName>
        <fullName evidence="4">Patatin</fullName>
    </submittedName>
</protein>
<dbReference type="AlphaFoldDB" id="A0AB38EM86"/>
<dbReference type="SUPFAM" id="SSF52151">
    <property type="entry name" value="FabD/lysophospholipase-like"/>
    <property type="match status" value="1"/>
</dbReference>
<gene>
    <name evidence="4" type="ORF">NCPPB2254_05666</name>
</gene>
<proteinExistence type="predicted"/>
<evidence type="ECO:0000313" key="4">
    <source>
        <dbReference type="EMBL" id="SOQ15896.1"/>
    </source>
</evidence>
<evidence type="ECO:0000259" key="3">
    <source>
        <dbReference type="PROSITE" id="PS51635"/>
    </source>
</evidence>
<dbReference type="CDD" id="cd07199">
    <property type="entry name" value="Pat17_PNPLA8_PNPLA9_like"/>
    <property type="match status" value="1"/>
</dbReference>
<sequence length="359" mass="39393">MMVMALCIPFHRLNTNLPKVSTMDDQLDVPIYHVLALSGGGYRALYTATILKEFEEVLGKPIASHFDLICGTSAGGLLALGLASEIPASELKVLFEKQGKEIFASRDFKRKGLGFWKKAKHSNAGLRAVLERRFGTTTIGELKHRVLIPSVNYTTGKGQFFKTPHHPTFERDYQMTLVDVALATSAAPVYFPSVRNDRGVFVDGGLVGNAPGLFGLHEIRTFLAHDRNARVRVLAIGTMTVGATVSGGRDLDQGVMGWGTTLFDLVISAQESSVDYMLTQSLREDYFKIDDQVTPQQSRDVKGLDDVSVASTNTLRDRGIAAAQKALGDSRFRPFRDHHPAAPVFYHGPNKNSEDLINA</sequence>
<dbReference type="Gene3D" id="3.40.1090.10">
    <property type="entry name" value="Cytosolic phospholipase A2 catalytic domain"/>
    <property type="match status" value="1"/>
</dbReference>